<dbReference type="NCBIfam" id="TIGR01641">
    <property type="entry name" value="phageSPP1_gp7"/>
    <property type="match status" value="1"/>
</dbReference>
<sequence>MAVDLGYAIGLPPEKAIEYFQSKGYQIGFRWQDVAAEAHARAFTVAGVMKVDILQDIRQALDDALKKGSSFDEFKRQITPMLERKGWFGKGLVTDEETGEVHGKRIMPRRLDTIFRTNMQAAYMAGRYATQLEQVDTHPYWEYVAVLDSRTRPAHRALSGAVYRWDDPFWQTFYPPNGYRCRCRVRTRTESYIKRNEIPVRSSADQLEEVEQVVGRAGDTQPAIAYKDPATGQRVLPDLGFGSNPGAQWMKPFTPPPLDDLPTTFPHGVDLPPLPPASRVKADAMLAPDLSPQQYAQAFLEKFGGGVGRPVTYVDVTGERVLVNEWLFQTSGGQWKADKFARGPYMGLLADAVTNPDEIWLGWAKIDGAWSLRRRYIRALETEDGDWGLAIFEQGKDGWTGVTAFPPKVGKSAEARRKYLDKQRGTFLRYRRPQK</sequence>
<dbReference type="AlphaFoldDB" id="A0A5E4ZHK2"/>
<feature type="domain" description="Phage-Barnase-EndoU-ColicinE5/D-RelE like nuclease 2" evidence="2">
    <location>
        <begin position="298"/>
        <end position="431"/>
    </location>
</feature>
<reference evidence="3 4" key="1">
    <citation type="submission" date="2019-08" db="EMBL/GenBank/DDBJ databases">
        <authorList>
            <person name="Peeters C."/>
        </authorList>
    </citation>
    <scope>NUCLEOTIDE SEQUENCE [LARGE SCALE GENOMIC DNA]</scope>
    <source>
        <strain evidence="3 4">LMG 31118</strain>
    </source>
</reference>
<dbReference type="OrthoDB" id="9813502at2"/>
<name>A0A5E4ZHK2_9BURK</name>
<proteinExistence type="predicted"/>
<dbReference type="RefSeq" id="WP_150621897.1">
    <property type="nucleotide sequence ID" value="NZ_CABPSQ010000001.1"/>
</dbReference>
<evidence type="ECO:0000259" key="2">
    <source>
        <dbReference type="Pfam" id="PF18810"/>
    </source>
</evidence>
<dbReference type="EMBL" id="CABPSQ010000001">
    <property type="protein sequence ID" value="VVE59800.1"/>
    <property type="molecule type" value="Genomic_DNA"/>
</dbReference>
<dbReference type="Pfam" id="PF18810">
    <property type="entry name" value="PBECR2"/>
    <property type="match status" value="1"/>
</dbReference>
<dbReference type="Proteomes" id="UP000414136">
    <property type="component" value="Unassembled WGS sequence"/>
</dbReference>
<keyword evidence="4" id="KW-1185">Reference proteome</keyword>
<dbReference type="Pfam" id="PF04233">
    <property type="entry name" value="Phage_Mu_F"/>
    <property type="match status" value="1"/>
</dbReference>
<evidence type="ECO:0000313" key="4">
    <source>
        <dbReference type="Proteomes" id="UP000414136"/>
    </source>
</evidence>
<organism evidence="3 4">
    <name type="scientific">Pandoraea captiosa</name>
    <dbReference type="NCBI Taxonomy" id="2508302"/>
    <lineage>
        <taxon>Bacteria</taxon>
        <taxon>Pseudomonadati</taxon>
        <taxon>Pseudomonadota</taxon>
        <taxon>Betaproteobacteria</taxon>
        <taxon>Burkholderiales</taxon>
        <taxon>Burkholderiaceae</taxon>
        <taxon>Pandoraea</taxon>
    </lineage>
</organism>
<dbReference type="InterPro" id="IPR006528">
    <property type="entry name" value="Phage_head_morphogenesis_dom"/>
</dbReference>
<gene>
    <name evidence="3" type="ORF">PCA31118_00019</name>
</gene>
<evidence type="ECO:0000313" key="3">
    <source>
        <dbReference type="EMBL" id="VVE59800.1"/>
    </source>
</evidence>
<evidence type="ECO:0000259" key="1">
    <source>
        <dbReference type="Pfam" id="PF04233"/>
    </source>
</evidence>
<accession>A0A5E4ZHK2</accession>
<protein>
    <submittedName>
        <fullName evidence="3">SPP1 family phage head morphogenesis protein</fullName>
    </submittedName>
</protein>
<feature type="domain" description="Phage head morphogenesis" evidence="1">
    <location>
        <begin position="55"/>
        <end position="185"/>
    </location>
</feature>
<dbReference type="InterPro" id="IPR041110">
    <property type="entry name" value="PBECR2"/>
</dbReference>